<dbReference type="Pfam" id="PF01632">
    <property type="entry name" value="Ribosomal_L35p"/>
    <property type="match status" value="1"/>
</dbReference>
<evidence type="ECO:0000256" key="6">
    <source>
        <dbReference type="RuleBase" id="RU000568"/>
    </source>
</evidence>
<dbReference type="PRINTS" id="PR00064">
    <property type="entry name" value="RIBOSOMALL35"/>
</dbReference>
<dbReference type="EMBL" id="LR882963">
    <property type="protein sequence ID" value="CAD5957106.1"/>
    <property type="molecule type" value="Genomic_DNA"/>
</dbReference>
<evidence type="ECO:0000256" key="3">
    <source>
        <dbReference type="ARBA" id="ARBA00023274"/>
    </source>
</evidence>
<evidence type="ECO:0000256" key="4">
    <source>
        <dbReference type="ARBA" id="ARBA00071664"/>
    </source>
</evidence>
<comment type="similarity">
    <text evidence="1 5 6">Belongs to the bacterial ribosomal protein bL35 family.</text>
</comment>
<name>A0A1J1JCR6_PLAAG</name>
<keyword evidence="3 5" id="KW-0687">Ribonucleoprotein</keyword>
<accession>A0A1J1JCR6</accession>
<keyword evidence="2 5" id="KW-0689">Ribosomal protein</keyword>
<evidence type="ECO:0000256" key="7">
    <source>
        <dbReference type="SAM" id="MobiDB-lite"/>
    </source>
</evidence>
<evidence type="ECO:0000256" key="5">
    <source>
        <dbReference type="HAMAP-Rule" id="MF_00514"/>
    </source>
</evidence>
<dbReference type="PANTHER" id="PTHR33343">
    <property type="entry name" value="54S RIBOSOMAL PROTEIN BL35M"/>
    <property type="match status" value="1"/>
</dbReference>
<sequence length="72" mass="8231">MSNLGESMPKLKTRKSAARRFKVTGSGKIVRRKAYKSHLLQHKSSARKRNLSKMALVSETQTDNVRLMLPYL</sequence>
<dbReference type="GO" id="GO:0006412">
    <property type="term" value="P:translation"/>
    <property type="evidence" value="ECO:0007669"/>
    <property type="project" value="UniProtKB-UniRule"/>
</dbReference>
<dbReference type="PANTHER" id="PTHR33343:SF1">
    <property type="entry name" value="LARGE RIBOSOMAL SUBUNIT PROTEIN BL35M"/>
    <property type="match status" value="1"/>
</dbReference>
<dbReference type="Proteomes" id="UP001153761">
    <property type="component" value="Chromosome"/>
</dbReference>
<dbReference type="FunFam" id="4.10.410.60:FF:000001">
    <property type="entry name" value="50S ribosomal protein L35"/>
    <property type="match status" value="1"/>
</dbReference>
<dbReference type="InterPro" id="IPR037229">
    <property type="entry name" value="Ribosomal_bL35_sf"/>
</dbReference>
<evidence type="ECO:0000313" key="8">
    <source>
        <dbReference type="EMBL" id="CAD5957106.1"/>
    </source>
</evidence>
<reference evidence="8" key="2">
    <citation type="submission" date="2020-09" db="EMBL/GenBank/DDBJ databases">
        <authorList>
            <person name="Blom J."/>
        </authorList>
    </citation>
    <scope>NUCLEOTIDE SEQUENCE</scope>
    <source>
        <strain evidence="8">No.66</strain>
    </source>
</reference>
<dbReference type="GO" id="GO:0003735">
    <property type="term" value="F:structural constituent of ribosome"/>
    <property type="evidence" value="ECO:0007669"/>
    <property type="project" value="InterPro"/>
</dbReference>
<dbReference type="InterPro" id="IPR021137">
    <property type="entry name" value="Ribosomal_bL35-like"/>
</dbReference>
<feature type="region of interest" description="Disordered" evidence="7">
    <location>
        <begin position="1"/>
        <end position="20"/>
    </location>
</feature>
<gene>
    <name evidence="5 9" type="primary">rpmI</name>
    <name evidence="5" type="synonym">rpl35</name>
    <name evidence="8" type="ORF">PANO66_03019</name>
    <name evidence="9" type="ORF">PLAM_1267</name>
</gene>
<reference evidence="9" key="1">
    <citation type="submission" date="2015-09" db="EMBL/GenBank/DDBJ databases">
        <authorList>
            <person name="Jackson K.R."/>
            <person name="Lunt B.L."/>
            <person name="Fisher J.N.B."/>
            <person name="Gardner A.V."/>
            <person name="Bailey M.E."/>
            <person name="Deus L.M."/>
            <person name="Earl A.S."/>
            <person name="Gibby P.D."/>
            <person name="Hartmann K.A."/>
            <person name="Liu J.E."/>
            <person name="Manci A.M."/>
            <person name="Nielsen D.A."/>
            <person name="Solomon M.B."/>
            <person name="Breakwell D.P."/>
            <person name="Burnett S.H."/>
            <person name="Grose J.H."/>
        </authorList>
    </citation>
    <scope>NUCLEOTIDE SEQUENCE</scope>
    <source>
        <strain evidence="9">7805</strain>
    </source>
</reference>
<evidence type="ECO:0000256" key="2">
    <source>
        <dbReference type="ARBA" id="ARBA00022980"/>
    </source>
</evidence>
<protein>
    <recommendedName>
        <fullName evidence="4 5">Large ribosomal subunit protein bL35</fullName>
    </recommendedName>
</protein>
<dbReference type="EMBL" id="LO018304">
    <property type="protein sequence ID" value="CUM59234.1"/>
    <property type="molecule type" value="Genomic_DNA"/>
</dbReference>
<dbReference type="HAMAP" id="MF_00514">
    <property type="entry name" value="Ribosomal_bL35"/>
    <property type="match status" value="1"/>
</dbReference>
<dbReference type="InterPro" id="IPR018265">
    <property type="entry name" value="Ribosomal_bL35_CS"/>
</dbReference>
<evidence type="ECO:0000256" key="1">
    <source>
        <dbReference type="ARBA" id="ARBA00006598"/>
    </source>
</evidence>
<dbReference type="PROSITE" id="PS00936">
    <property type="entry name" value="RIBOSOMAL_L35"/>
    <property type="match status" value="1"/>
</dbReference>
<dbReference type="Gene3D" id="4.10.410.60">
    <property type="match status" value="1"/>
</dbReference>
<dbReference type="NCBIfam" id="TIGR00001">
    <property type="entry name" value="rpmI_bact"/>
    <property type="match status" value="1"/>
</dbReference>
<feature type="compositionally biased region" description="Basic residues" evidence="7">
    <location>
        <begin position="11"/>
        <end position="20"/>
    </location>
</feature>
<dbReference type="AlphaFoldDB" id="A0A1J1JCR6"/>
<organism evidence="9">
    <name type="scientific">Planktothrix agardhii</name>
    <name type="common">Oscillatoria agardhii</name>
    <dbReference type="NCBI Taxonomy" id="1160"/>
    <lineage>
        <taxon>Bacteria</taxon>
        <taxon>Bacillati</taxon>
        <taxon>Cyanobacteriota</taxon>
        <taxon>Cyanophyceae</taxon>
        <taxon>Oscillatoriophycideae</taxon>
        <taxon>Oscillatoriales</taxon>
        <taxon>Microcoleaceae</taxon>
        <taxon>Planktothrix</taxon>
    </lineage>
</organism>
<evidence type="ECO:0000313" key="9">
    <source>
        <dbReference type="EMBL" id="CUM59234.1"/>
    </source>
</evidence>
<dbReference type="SUPFAM" id="SSF143034">
    <property type="entry name" value="L35p-like"/>
    <property type="match status" value="1"/>
</dbReference>
<dbReference type="GO" id="GO:0022625">
    <property type="term" value="C:cytosolic large ribosomal subunit"/>
    <property type="evidence" value="ECO:0007669"/>
    <property type="project" value="TreeGrafter"/>
</dbReference>
<dbReference type="InterPro" id="IPR001706">
    <property type="entry name" value="Ribosomal_bL35"/>
</dbReference>
<proteinExistence type="inferred from homology"/>